<dbReference type="GO" id="GO:0015291">
    <property type="term" value="F:secondary active transmembrane transporter activity"/>
    <property type="evidence" value="ECO:0007669"/>
    <property type="project" value="UniProtKB-ARBA"/>
</dbReference>
<dbReference type="OrthoDB" id="9771451at2"/>
<evidence type="ECO:0000256" key="5">
    <source>
        <dbReference type="ARBA" id="ARBA00022519"/>
    </source>
</evidence>
<dbReference type="SUPFAM" id="SSF103473">
    <property type="entry name" value="MFS general substrate transporter"/>
    <property type="match status" value="1"/>
</dbReference>
<organism evidence="11 12">
    <name type="scientific">Cupriavidus pauculus</name>
    <dbReference type="NCBI Taxonomy" id="82633"/>
    <lineage>
        <taxon>Bacteria</taxon>
        <taxon>Pseudomonadati</taxon>
        <taxon>Pseudomonadota</taxon>
        <taxon>Betaproteobacteria</taxon>
        <taxon>Burkholderiales</taxon>
        <taxon>Burkholderiaceae</taxon>
        <taxon>Cupriavidus</taxon>
    </lineage>
</organism>
<evidence type="ECO:0000256" key="10">
    <source>
        <dbReference type="RuleBase" id="RU366033"/>
    </source>
</evidence>
<feature type="transmembrane region" description="Helical" evidence="10">
    <location>
        <begin position="254"/>
        <end position="274"/>
    </location>
</feature>
<gene>
    <name evidence="11" type="ORF">CYJ10_27515</name>
</gene>
<dbReference type="GO" id="GO:0005886">
    <property type="term" value="C:plasma membrane"/>
    <property type="evidence" value="ECO:0007669"/>
    <property type="project" value="UniProtKB-SubCell"/>
</dbReference>
<dbReference type="GO" id="GO:0015112">
    <property type="term" value="F:nitrate transmembrane transporter activity"/>
    <property type="evidence" value="ECO:0007669"/>
    <property type="project" value="UniProtKB-UniRule"/>
</dbReference>
<dbReference type="Proteomes" id="UP000234341">
    <property type="component" value="Unassembled WGS sequence"/>
</dbReference>
<keyword evidence="5" id="KW-0997">Cell inner membrane</keyword>
<feature type="transmembrane region" description="Helical" evidence="10">
    <location>
        <begin position="65"/>
        <end position="83"/>
    </location>
</feature>
<evidence type="ECO:0000256" key="6">
    <source>
        <dbReference type="ARBA" id="ARBA00022692"/>
    </source>
</evidence>
<evidence type="ECO:0000256" key="1">
    <source>
        <dbReference type="ARBA" id="ARBA00004429"/>
    </source>
</evidence>
<dbReference type="AlphaFoldDB" id="A0A2N5C513"/>
<evidence type="ECO:0000313" key="12">
    <source>
        <dbReference type="Proteomes" id="UP000234341"/>
    </source>
</evidence>
<dbReference type="EMBL" id="PJRP01000018">
    <property type="protein sequence ID" value="PLP97315.1"/>
    <property type="molecule type" value="Genomic_DNA"/>
</dbReference>
<sequence length="461" mass="49602">MTSTVLTRWEPENATFWRDRGERIAYRNLWISIPALMLAFVVWMLWSVVAVNLDRAGFQFTKNQLFWLTALPALSGATLRIFYSFLVPVFGGRRFTAISTALLLIPALGMGFALRDPSTSYPTLLVLALLCGLGGANFSSSMANISFFFPKAKKGLATGLNAGIGNLGVSVVQFVTPLVVSVAVFGALGGDAQSYQANGAAQSLWLQNAGFIWVPFIVVASVAAWFGMNDIADARASFAEQAVIFQRKHNWLMCWLYIGTFGSFIGFSAGLALLTKSQFPGINPTAYAFLGPLVGALTRPVGGWISDKLGGARVTLWTFIGMIAAVFAVLSALPHDGQAGNFQAFLAAFIVLFALTGVGNGSTFRMIPVIFLTERQRDAAGKGEPAQRQALQDAGKESAAVLGFSGAIGAYGGFFIPKSFGTSLEMTGSPDAALYCFIVFYLSCVLVTWWYYARRNAPMPC</sequence>
<dbReference type="FunFam" id="1.20.1250.20:FF:000024">
    <property type="entry name" value="Nitrite extrusion protein NarK"/>
    <property type="match status" value="1"/>
</dbReference>
<feature type="transmembrane region" description="Helical" evidence="10">
    <location>
        <begin position="399"/>
        <end position="420"/>
    </location>
</feature>
<evidence type="ECO:0000256" key="4">
    <source>
        <dbReference type="ARBA" id="ARBA00022475"/>
    </source>
</evidence>
<dbReference type="GO" id="GO:0042128">
    <property type="term" value="P:nitrate assimilation"/>
    <property type="evidence" value="ECO:0007669"/>
    <property type="project" value="UniProtKB-UniRule"/>
</dbReference>
<dbReference type="InterPro" id="IPR044772">
    <property type="entry name" value="NO3_transporter"/>
</dbReference>
<dbReference type="NCBIfam" id="TIGR00886">
    <property type="entry name" value="2A0108"/>
    <property type="match status" value="1"/>
</dbReference>
<evidence type="ECO:0000313" key="11">
    <source>
        <dbReference type="EMBL" id="PLP97315.1"/>
    </source>
</evidence>
<feature type="transmembrane region" description="Helical" evidence="10">
    <location>
        <begin position="205"/>
        <end position="226"/>
    </location>
</feature>
<dbReference type="PANTHER" id="PTHR23515">
    <property type="entry name" value="HIGH-AFFINITY NITRATE TRANSPORTER 2.3"/>
    <property type="match status" value="1"/>
</dbReference>
<keyword evidence="4 10" id="KW-1003">Cell membrane</keyword>
<name>A0A2N5C513_9BURK</name>
<feature type="transmembrane region" description="Helical" evidence="10">
    <location>
        <begin position="314"/>
        <end position="333"/>
    </location>
</feature>
<reference evidence="11 12" key="1">
    <citation type="submission" date="2017-12" db="EMBL/GenBank/DDBJ databases">
        <title>Genome sequence of the active heterotrophic nitrifier-denitrifier, Cupriavidus pauculus UM1.</title>
        <authorList>
            <person name="Putonti C."/>
            <person name="Castignetti D."/>
        </authorList>
    </citation>
    <scope>NUCLEOTIDE SEQUENCE [LARGE SCALE GENOMIC DNA]</scope>
    <source>
        <strain evidence="11 12">UM1</strain>
    </source>
</reference>
<dbReference type="CDD" id="cd17341">
    <property type="entry name" value="MFS_NRT2_like"/>
    <property type="match status" value="1"/>
</dbReference>
<keyword evidence="7 10" id="KW-1133">Transmembrane helix</keyword>
<feature type="transmembrane region" description="Helical" evidence="10">
    <location>
        <begin position="29"/>
        <end position="53"/>
    </location>
</feature>
<protein>
    <recommendedName>
        <fullName evidence="10">Nitrate/nitrite transporter</fullName>
    </recommendedName>
</protein>
<keyword evidence="6 10" id="KW-0812">Transmembrane</keyword>
<evidence type="ECO:0000256" key="7">
    <source>
        <dbReference type="ARBA" id="ARBA00022989"/>
    </source>
</evidence>
<comment type="similarity">
    <text evidence="2 10">Belongs to the major facilitator superfamily. Nitrate/nitrite porter (TC 2.A.1.8) family.</text>
</comment>
<dbReference type="RefSeq" id="WP_101684611.1">
    <property type="nucleotide sequence ID" value="NZ_PJRP01000018.1"/>
</dbReference>
<proteinExistence type="inferred from homology"/>
<feature type="transmembrane region" description="Helical" evidence="10">
    <location>
        <begin position="345"/>
        <end position="367"/>
    </location>
</feature>
<keyword evidence="3 10" id="KW-0813">Transport</keyword>
<keyword evidence="9 10" id="KW-0472">Membrane</keyword>
<feature type="transmembrane region" description="Helical" evidence="10">
    <location>
        <begin position="160"/>
        <end position="185"/>
    </location>
</feature>
<evidence type="ECO:0000256" key="2">
    <source>
        <dbReference type="ARBA" id="ARBA00008432"/>
    </source>
</evidence>
<dbReference type="GO" id="GO:0015113">
    <property type="term" value="F:nitrite transmembrane transporter activity"/>
    <property type="evidence" value="ECO:0007669"/>
    <property type="project" value="InterPro"/>
</dbReference>
<accession>A0A2N5C513</accession>
<feature type="transmembrane region" description="Helical" evidence="10">
    <location>
        <begin position="95"/>
        <end position="114"/>
    </location>
</feature>
<evidence type="ECO:0000256" key="8">
    <source>
        <dbReference type="ARBA" id="ARBA00023063"/>
    </source>
</evidence>
<dbReference type="InterPro" id="IPR004737">
    <property type="entry name" value="NO3_transporter_NarK/NarU-like"/>
</dbReference>
<feature type="transmembrane region" description="Helical" evidence="10">
    <location>
        <begin position="120"/>
        <end position="139"/>
    </location>
</feature>
<comment type="subcellular location">
    <subcellularLocation>
        <location evidence="1">Cell inner membrane</location>
        <topology evidence="1">Multi-pass membrane protein</topology>
    </subcellularLocation>
    <subcellularLocation>
        <location evidence="10">Cell membrane</location>
        <topology evidence="10">Multi-pass membrane protein</topology>
    </subcellularLocation>
</comment>
<dbReference type="Gene3D" id="1.20.1250.20">
    <property type="entry name" value="MFS general substrate transporter like domains"/>
    <property type="match status" value="1"/>
</dbReference>
<evidence type="ECO:0000256" key="9">
    <source>
        <dbReference type="ARBA" id="ARBA00023136"/>
    </source>
</evidence>
<keyword evidence="8 10" id="KW-0534">Nitrate assimilation</keyword>
<dbReference type="InterPro" id="IPR011701">
    <property type="entry name" value="MFS"/>
</dbReference>
<dbReference type="InterPro" id="IPR036259">
    <property type="entry name" value="MFS_trans_sf"/>
</dbReference>
<comment type="caution">
    <text evidence="11">The sequence shown here is derived from an EMBL/GenBank/DDBJ whole genome shotgun (WGS) entry which is preliminary data.</text>
</comment>
<feature type="transmembrane region" description="Helical" evidence="10">
    <location>
        <begin position="286"/>
        <end position="302"/>
    </location>
</feature>
<dbReference type="Pfam" id="PF07690">
    <property type="entry name" value="MFS_1"/>
    <property type="match status" value="1"/>
</dbReference>
<feature type="transmembrane region" description="Helical" evidence="10">
    <location>
        <begin position="432"/>
        <end position="452"/>
    </location>
</feature>
<evidence type="ECO:0000256" key="3">
    <source>
        <dbReference type="ARBA" id="ARBA00022448"/>
    </source>
</evidence>